<gene>
    <name evidence="3" type="ORF">CIPAW_08G009300</name>
    <name evidence="4" type="ORF">I3842_08G009300</name>
</gene>
<evidence type="ECO:0000256" key="2">
    <source>
        <dbReference type="SAM" id="SignalP"/>
    </source>
</evidence>
<dbReference type="GO" id="GO:0001709">
    <property type="term" value="P:cell fate determination"/>
    <property type="evidence" value="ECO:0007669"/>
    <property type="project" value="TreeGrafter"/>
</dbReference>
<dbReference type="Proteomes" id="UP000811609">
    <property type="component" value="Chromosome 8"/>
</dbReference>
<sequence>MSPMAAIITKNSFLVLISLSLIIGLVHCQCSLEKIGITQTDTGATIHNKPEWKVTIHNVCPCSVLHLKLACSGFQTVEDIDPSVLSISNGECLVNNGQPIYPSTTFSFTYAWDTSFPFTPLYSDVACS</sequence>
<evidence type="ECO:0000256" key="1">
    <source>
        <dbReference type="ARBA" id="ARBA00022729"/>
    </source>
</evidence>
<protein>
    <submittedName>
        <fullName evidence="3">Uncharacterized protein</fullName>
    </submittedName>
</protein>
<dbReference type="PANTHER" id="PTHR33184:SF72">
    <property type="entry name" value="BETA-1,3-N-ACETYLGLUCOSAMINYLTRANSFERASE FAMILY PROTEIN"/>
    <property type="match status" value="1"/>
</dbReference>
<keyword evidence="5" id="KW-1185">Reference proteome</keyword>
<accession>A0A8T1PH09</accession>
<dbReference type="EMBL" id="CM031816">
    <property type="protein sequence ID" value="KAG6643766.1"/>
    <property type="molecule type" value="Genomic_DNA"/>
</dbReference>
<dbReference type="Pfam" id="PF24068">
    <property type="entry name" value="TPD1_C"/>
    <property type="match status" value="1"/>
</dbReference>
<evidence type="ECO:0000313" key="4">
    <source>
        <dbReference type="EMBL" id="KAG6698208.1"/>
    </source>
</evidence>
<dbReference type="Proteomes" id="UP000811246">
    <property type="component" value="Chromosome 8"/>
</dbReference>
<dbReference type="InterPro" id="IPR040361">
    <property type="entry name" value="TPD1"/>
</dbReference>
<dbReference type="EMBL" id="CM031832">
    <property type="protein sequence ID" value="KAG6698208.1"/>
    <property type="molecule type" value="Genomic_DNA"/>
</dbReference>
<name>A0A8T1PH09_CARIL</name>
<organism evidence="3 5">
    <name type="scientific">Carya illinoinensis</name>
    <name type="common">Pecan</name>
    <dbReference type="NCBI Taxonomy" id="32201"/>
    <lineage>
        <taxon>Eukaryota</taxon>
        <taxon>Viridiplantae</taxon>
        <taxon>Streptophyta</taxon>
        <taxon>Embryophyta</taxon>
        <taxon>Tracheophyta</taxon>
        <taxon>Spermatophyta</taxon>
        <taxon>Magnoliopsida</taxon>
        <taxon>eudicotyledons</taxon>
        <taxon>Gunneridae</taxon>
        <taxon>Pentapetalae</taxon>
        <taxon>rosids</taxon>
        <taxon>fabids</taxon>
        <taxon>Fagales</taxon>
        <taxon>Juglandaceae</taxon>
        <taxon>Carya</taxon>
    </lineage>
</organism>
<feature type="chain" id="PRO_5035884474" evidence="2">
    <location>
        <begin position="29"/>
        <end position="128"/>
    </location>
</feature>
<feature type="signal peptide" evidence="2">
    <location>
        <begin position="1"/>
        <end position="28"/>
    </location>
</feature>
<proteinExistence type="predicted"/>
<evidence type="ECO:0000313" key="5">
    <source>
        <dbReference type="Proteomes" id="UP000811609"/>
    </source>
</evidence>
<keyword evidence="1 2" id="KW-0732">Signal</keyword>
<dbReference type="AlphaFoldDB" id="A0A8T1PH09"/>
<comment type="caution">
    <text evidence="3">The sequence shown here is derived from an EMBL/GenBank/DDBJ whole genome shotgun (WGS) entry which is preliminary data.</text>
</comment>
<evidence type="ECO:0000313" key="3">
    <source>
        <dbReference type="EMBL" id="KAG6643766.1"/>
    </source>
</evidence>
<dbReference type="PANTHER" id="PTHR33184">
    <property type="entry name" value="PROTEIN TAPETUM DETERMINANT 1-LIKE-RELATED"/>
    <property type="match status" value="1"/>
</dbReference>
<reference evidence="4" key="2">
    <citation type="submission" date="2021-01" db="EMBL/GenBank/DDBJ databases">
        <authorList>
            <person name="Lovell J.T."/>
            <person name="Bentley N."/>
            <person name="Bhattarai G."/>
            <person name="Jenkins J.W."/>
            <person name="Sreedasyam A."/>
            <person name="Alarcon Y."/>
            <person name="Bock C."/>
            <person name="Boston L."/>
            <person name="Carlson J."/>
            <person name="Cervantes K."/>
            <person name="Clermont K."/>
            <person name="Krom N."/>
            <person name="Kubenka K."/>
            <person name="Mamidi S."/>
            <person name="Mattison C."/>
            <person name="Monteros M."/>
            <person name="Pisani C."/>
            <person name="Plott C."/>
            <person name="Rajasekar S."/>
            <person name="Rhein H.S."/>
            <person name="Rohla C."/>
            <person name="Song M."/>
            <person name="Hilaire R.S."/>
            <person name="Shu S."/>
            <person name="Wells L."/>
            <person name="Wang X."/>
            <person name="Webber J."/>
            <person name="Heerema R.J."/>
            <person name="Klein P."/>
            <person name="Conner P."/>
            <person name="Grauke L."/>
            <person name="Grimwood J."/>
            <person name="Schmutz J."/>
            <person name="Randall J.J."/>
        </authorList>
    </citation>
    <scope>NUCLEOTIDE SEQUENCE</scope>
    <source>
        <tissue evidence="4">Leaf</tissue>
    </source>
</reference>
<reference evidence="3" key="1">
    <citation type="submission" date="2020-12" db="EMBL/GenBank/DDBJ databases">
        <title>WGS assembly of Carya illinoinensis cv. Pawnee.</title>
        <authorList>
            <person name="Platts A."/>
            <person name="Shu S."/>
            <person name="Wright S."/>
            <person name="Barry K."/>
            <person name="Edger P."/>
            <person name="Pires J.C."/>
            <person name="Schmutz J."/>
        </authorList>
    </citation>
    <scope>NUCLEOTIDE SEQUENCE</scope>
    <source>
        <tissue evidence="3">Leaf</tissue>
    </source>
</reference>